<reference evidence="3" key="1">
    <citation type="submission" date="2011-07" db="EMBL/GenBank/DDBJ databases">
        <authorList>
            <consortium name="Caenorhabditis brenneri Sequencing and Analysis Consortium"/>
            <person name="Wilson R.K."/>
        </authorList>
    </citation>
    <scope>NUCLEOTIDE SEQUENCE [LARGE SCALE GENOMIC DNA]</scope>
    <source>
        <strain evidence="3">PB2801</strain>
    </source>
</reference>
<sequence length="139" mass="15521">MIFLGFYIVYSEYIQGPTAAAGLNAGGYAVEACKKTWWRNLLYINNFGDSTQACYGITWYLAVDTQLYLVAPIILFALWFSFIWGALTVAAGCLGSIVTVYILYAQYHLPADQFGKGWVLYNGPKPYVYFTETSSTLGK</sequence>
<keyword evidence="3" id="KW-1185">Reference proteome</keyword>
<organism evidence="3">
    <name type="scientific">Caenorhabditis brenneri</name>
    <name type="common">Nematode worm</name>
    <dbReference type="NCBI Taxonomy" id="135651"/>
    <lineage>
        <taxon>Eukaryota</taxon>
        <taxon>Metazoa</taxon>
        <taxon>Ecdysozoa</taxon>
        <taxon>Nematoda</taxon>
        <taxon>Chromadorea</taxon>
        <taxon>Rhabditida</taxon>
        <taxon>Rhabditina</taxon>
        <taxon>Rhabditomorpha</taxon>
        <taxon>Rhabditoidea</taxon>
        <taxon>Rhabditidae</taxon>
        <taxon>Peloderinae</taxon>
        <taxon>Caenorhabditis</taxon>
    </lineage>
</organism>
<dbReference type="AlphaFoldDB" id="G0PGF6"/>
<dbReference type="Proteomes" id="UP000008068">
    <property type="component" value="Unassembled WGS sequence"/>
</dbReference>
<dbReference type="STRING" id="135651.G0PGF6"/>
<dbReference type="PANTHER" id="PTHR11161">
    <property type="entry name" value="O-ACYLTRANSFERASE"/>
    <property type="match status" value="1"/>
</dbReference>
<dbReference type="PANTHER" id="PTHR11161:SF73">
    <property type="entry name" value="NOSE RESISTANT-TO-FLUOXETINE PROTEIN N-TERMINAL DOMAIN-CONTAINING PROTEIN"/>
    <property type="match status" value="1"/>
</dbReference>
<proteinExistence type="predicted"/>
<keyword evidence="1" id="KW-0812">Transmembrane</keyword>
<evidence type="ECO:0000256" key="1">
    <source>
        <dbReference type="SAM" id="Phobius"/>
    </source>
</evidence>
<keyword evidence="1" id="KW-1133">Transmembrane helix</keyword>
<keyword evidence="1" id="KW-0472">Membrane</keyword>
<feature type="transmembrane region" description="Helical" evidence="1">
    <location>
        <begin position="73"/>
        <end position="104"/>
    </location>
</feature>
<dbReference type="HOGENOM" id="CLU_1846903_0_0_1"/>
<dbReference type="InParanoid" id="G0PGF6"/>
<dbReference type="InterPro" id="IPR052728">
    <property type="entry name" value="O2_lipid_transport_reg"/>
</dbReference>
<evidence type="ECO:0000313" key="2">
    <source>
        <dbReference type="EMBL" id="EGT55001.1"/>
    </source>
</evidence>
<dbReference type="OrthoDB" id="207378at2759"/>
<dbReference type="eggNOG" id="KOG3700">
    <property type="taxonomic scope" value="Eukaryota"/>
</dbReference>
<name>G0PGF6_CAEBE</name>
<dbReference type="EMBL" id="GL380415">
    <property type="protein sequence ID" value="EGT55001.1"/>
    <property type="molecule type" value="Genomic_DNA"/>
</dbReference>
<evidence type="ECO:0000313" key="3">
    <source>
        <dbReference type="Proteomes" id="UP000008068"/>
    </source>
</evidence>
<protein>
    <submittedName>
        <fullName evidence="2">Uncharacterized protein</fullName>
    </submittedName>
</protein>
<gene>
    <name evidence="2" type="ORF">CAEBREN_29168</name>
</gene>
<accession>G0PGF6</accession>